<accession>A0A0A8YHN9</accession>
<sequence>MASRSATHLAGAPAHRGEAVPPLPTRLLFSSSPTLGGSCGRSWWFSTRSRPPSPPSFPGSSPARPLAATLYLSVSRPRVTSAPPPWRILVARVWKPSRRRLRLPWWCLGGKLPSPGSPHGRLLTPLARRVARP</sequence>
<name>A0A0A8YHN9_ARUDO</name>
<protein>
    <submittedName>
        <fullName evidence="2">Uncharacterized protein</fullName>
    </submittedName>
</protein>
<feature type="region of interest" description="Disordered" evidence="1">
    <location>
        <begin position="1"/>
        <end position="25"/>
    </location>
</feature>
<organism evidence="2">
    <name type="scientific">Arundo donax</name>
    <name type="common">Giant reed</name>
    <name type="synonym">Donax arundinaceus</name>
    <dbReference type="NCBI Taxonomy" id="35708"/>
    <lineage>
        <taxon>Eukaryota</taxon>
        <taxon>Viridiplantae</taxon>
        <taxon>Streptophyta</taxon>
        <taxon>Embryophyta</taxon>
        <taxon>Tracheophyta</taxon>
        <taxon>Spermatophyta</taxon>
        <taxon>Magnoliopsida</taxon>
        <taxon>Liliopsida</taxon>
        <taxon>Poales</taxon>
        <taxon>Poaceae</taxon>
        <taxon>PACMAD clade</taxon>
        <taxon>Arundinoideae</taxon>
        <taxon>Arundineae</taxon>
        <taxon>Arundo</taxon>
    </lineage>
</organism>
<evidence type="ECO:0000256" key="1">
    <source>
        <dbReference type="SAM" id="MobiDB-lite"/>
    </source>
</evidence>
<dbReference type="EMBL" id="GBRH01275758">
    <property type="protein sequence ID" value="JAD22137.1"/>
    <property type="molecule type" value="Transcribed_RNA"/>
</dbReference>
<reference evidence="2" key="2">
    <citation type="journal article" date="2015" name="Data Brief">
        <title>Shoot transcriptome of the giant reed, Arundo donax.</title>
        <authorList>
            <person name="Barrero R.A."/>
            <person name="Guerrero F.D."/>
            <person name="Moolhuijzen P."/>
            <person name="Goolsby J.A."/>
            <person name="Tidwell J."/>
            <person name="Bellgard S.E."/>
            <person name="Bellgard M.I."/>
        </authorList>
    </citation>
    <scope>NUCLEOTIDE SEQUENCE</scope>
    <source>
        <tissue evidence="2">Shoot tissue taken approximately 20 cm above the soil surface</tissue>
    </source>
</reference>
<reference evidence="2" key="1">
    <citation type="submission" date="2014-09" db="EMBL/GenBank/DDBJ databases">
        <authorList>
            <person name="Magalhaes I.L.F."/>
            <person name="Oliveira U."/>
            <person name="Santos F.R."/>
            <person name="Vidigal T.H.D.A."/>
            <person name="Brescovit A.D."/>
            <person name="Santos A.J."/>
        </authorList>
    </citation>
    <scope>NUCLEOTIDE SEQUENCE</scope>
    <source>
        <tissue evidence="2">Shoot tissue taken approximately 20 cm above the soil surface</tissue>
    </source>
</reference>
<dbReference type="AlphaFoldDB" id="A0A0A8YHN9"/>
<evidence type="ECO:0000313" key="2">
    <source>
        <dbReference type="EMBL" id="JAD22137.1"/>
    </source>
</evidence>
<proteinExistence type="predicted"/>